<comment type="subcellular location">
    <subcellularLocation>
        <location evidence="1">Nucleus</location>
    </subcellularLocation>
</comment>
<comment type="caution">
    <text evidence="6">The sequence shown here is derived from an EMBL/GenBank/DDBJ whole genome shotgun (WGS) entry which is preliminary data.</text>
</comment>
<feature type="compositionally biased region" description="Polar residues" evidence="4">
    <location>
        <begin position="314"/>
        <end position="333"/>
    </location>
</feature>
<dbReference type="InterPro" id="IPR033316">
    <property type="entry name" value="RBBP8-like"/>
</dbReference>
<dbReference type="GO" id="GO:0003684">
    <property type="term" value="F:damaged DNA binding"/>
    <property type="evidence" value="ECO:0007669"/>
    <property type="project" value="TreeGrafter"/>
</dbReference>
<evidence type="ECO:0000259" key="5">
    <source>
        <dbReference type="Pfam" id="PF08573"/>
    </source>
</evidence>
<gene>
    <name evidence="6" type="ORF">PUN28_016076</name>
</gene>
<accession>A0AAW2EUI5</accession>
<evidence type="ECO:0000256" key="4">
    <source>
        <dbReference type="SAM" id="MobiDB-lite"/>
    </source>
</evidence>
<reference evidence="6 7" key="1">
    <citation type="submission" date="2023-03" db="EMBL/GenBank/DDBJ databases">
        <title>High recombination rates correlate with genetic variation in Cardiocondyla obscurior ants.</title>
        <authorList>
            <person name="Errbii M."/>
        </authorList>
    </citation>
    <scope>NUCLEOTIDE SEQUENCE [LARGE SCALE GENOMIC DNA]</scope>
    <source>
        <strain evidence="6">Alpha-2009</strain>
        <tissue evidence="6">Whole body</tissue>
    </source>
</reference>
<organism evidence="6 7">
    <name type="scientific">Cardiocondyla obscurior</name>
    <dbReference type="NCBI Taxonomy" id="286306"/>
    <lineage>
        <taxon>Eukaryota</taxon>
        <taxon>Metazoa</taxon>
        <taxon>Ecdysozoa</taxon>
        <taxon>Arthropoda</taxon>
        <taxon>Hexapoda</taxon>
        <taxon>Insecta</taxon>
        <taxon>Pterygota</taxon>
        <taxon>Neoptera</taxon>
        <taxon>Endopterygota</taxon>
        <taxon>Hymenoptera</taxon>
        <taxon>Apocrita</taxon>
        <taxon>Aculeata</taxon>
        <taxon>Formicoidea</taxon>
        <taxon>Formicidae</taxon>
        <taxon>Myrmicinae</taxon>
        <taxon>Cardiocondyla</taxon>
    </lineage>
</organism>
<keyword evidence="7" id="KW-1185">Reference proteome</keyword>
<evidence type="ECO:0000313" key="7">
    <source>
        <dbReference type="Proteomes" id="UP001430953"/>
    </source>
</evidence>
<protein>
    <recommendedName>
        <fullName evidence="5">DNA endonuclease activator Ctp1 C-terminal domain-containing protein</fullName>
    </recommendedName>
</protein>
<evidence type="ECO:0000256" key="2">
    <source>
        <dbReference type="ARBA" id="ARBA00022763"/>
    </source>
</evidence>
<proteinExistence type="predicted"/>
<dbReference type="PANTHER" id="PTHR15107:SF0">
    <property type="entry name" value="DNA ENDONUCLEASE ACTIVATOR CTP1 C-TERMINAL DOMAIN-CONTAINING PROTEIN"/>
    <property type="match status" value="1"/>
</dbReference>
<keyword evidence="2" id="KW-0227">DNA damage</keyword>
<dbReference type="EMBL" id="JADYXP020000018">
    <property type="protein sequence ID" value="KAL0106094.1"/>
    <property type="molecule type" value="Genomic_DNA"/>
</dbReference>
<dbReference type="Pfam" id="PF08573">
    <property type="entry name" value="SAE2"/>
    <property type="match status" value="1"/>
</dbReference>
<feature type="domain" description="DNA endonuclease activator Ctp1 C-terminal" evidence="5">
    <location>
        <begin position="452"/>
        <end position="488"/>
    </location>
</feature>
<evidence type="ECO:0000256" key="3">
    <source>
        <dbReference type="ARBA" id="ARBA00023242"/>
    </source>
</evidence>
<feature type="region of interest" description="Disordered" evidence="4">
    <location>
        <begin position="462"/>
        <end position="495"/>
    </location>
</feature>
<dbReference type="PANTHER" id="PTHR15107">
    <property type="entry name" value="RETINOBLASTOMA BINDING PROTEIN 8"/>
    <property type="match status" value="1"/>
</dbReference>
<name>A0AAW2EUI5_9HYME</name>
<dbReference type="Proteomes" id="UP001430953">
    <property type="component" value="Unassembled WGS sequence"/>
</dbReference>
<keyword evidence="3" id="KW-0539">Nucleus</keyword>
<feature type="region of interest" description="Disordered" evidence="4">
    <location>
        <begin position="314"/>
        <end position="334"/>
    </location>
</feature>
<dbReference type="InterPro" id="IPR013882">
    <property type="entry name" value="Ctp1_C"/>
</dbReference>
<evidence type="ECO:0000313" key="6">
    <source>
        <dbReference type="EMBL" id="KAL0106094.1"/>
    </source>
</evidence>
<dbReference type="GO" id="GO:0005634">
    <property type="term" value="C:nucleus"/>
    <property type="evidence" value="ECO:0007669"/>
    <property type="project" value="UniProtKB-SubCell"/>
</dbReference>
<dbReference type="AlphaFoldDB" id="A0AAW2EUI5"/>
<dbReference type="GO" id="GO:0010792">
    <property type="term" value="P:DNA double-strand break processing involved in repair via single-strand annealing"/>
    <property type="evidence" value="ECO:0007669"/>
    <property type="project" value="TreeGrafter"/>
</dbReference>
<evidence type="ECO:0000256" key="1">
    <source>
        <dbReference type="ARBA" id="ARBA00004123"/>
    </source>
</evidence>
<sequence>MSVTLQFDCLLHNEAARKAMESYTKVLQKAFEHYQNLWENYIELQEKYEQCNEHSSTEKTVDTPCIKTEAETIFQHVNDVSAQGSSSVTLLDLNITDESSINIDSDMEINLPVADESSFENVDKNFRSDSPVFSKTFLRADNKSAKKFTCSKAVYKSSVLDMNKIRDKTKKVSLQSSHKLGINTTHHVETTFLPNGKMLKQSQLAFYPVKNNGRAILSSSVSKATNTFHRLEQKVFEDVSSATENDTDEISEDVVEISPTQRNITSRVKRCLKLKRKMPVNITKKNPQNKQISPGLNLVPEIIKNIDFGLCPSPENNSVQMKDNTSSRNTADTSRARVNMSYLSPTKMYNQSNIQFKKCIESQKNFEKFEDETFYLPAEQALNKIDINNSNLGNLENKPPEKKMLLDKFNILPKKKTINVKHLNMRCKADRAKLNGWDCWECKQYYENLSLPEEELQRRKNQCSRHRSKYKRPDTPEGFWDPEFPETMSNTYREN</sequence>